<keyword evidence="2" id="KW-0446">Lipid-binding</keyword>
<dbReference type="PANTHER" id="PTHR10612:SF34">
    <property type="entry name" value="APOLIPOPROTEIN D"/>
    <property type="match status" value="1"/>
</dbReference>
<evidence type="ECO:0000256" key="2">
    <source>
        <dbReference type="PIRNR" id="PIRNR036893"/>
    </source>
</evidence>
<dbReference type="PANTHER" id="PTHR10612">
    <property type="entry name" value="APOLIPOPROTEIN D"/>
    <property type="match status" value="1"/>
</dbReference>
<comment type="subcellular location">
    <subcellularLocation>
        <location evidence="2">Cell outer membrane</location>
    </subcellularLocation>
</comment>
<dbReference type="EMBL" id="CP043420">
    <property type="protein sequence ID" value="QEL12704.1"/>
    <property type="molecule type" value="Genomic_DNA"/>
</dbReference>
<dbReference type="PRINTS" id="PR01171">
    <property type="entry name" value="BCTLIPOCALIN"/>
</dbReference>
<dbReference type="Proteomes" id="UP000322553">
    <property type="component" value="Chromosome"/>
</dbReference>
<dbReference type="AlphaFoldDB" id="A0A5C1A3P2"/>
<reference evidence="4 5" key="1">
    <citation type="submission" date="2019-08" db="EMBL/GenBank/DDBJ databases">
        <title>Complete genome sequence of Kushneria sp. YCWA18, a halophilic phosphate-solubilizing bacterium isolated from Daqiao saltern in China.</title>
        <authorList>
            <person name="Du G.-X."/>
            <person name="Qu L.-Y."/>
        </authorList>
    </citation>
    <scope>NUCLEOTIDE SEQUENCE [LARGE SCALE GENOMIC DNA]</scope>
    <source>
        <strain evidence="4 5">YCWA18</strain>
    </source>
</reference>
<protein>
    <recommendedName>
        <fullName evidence="2">Outer membrane lipoprotein Blc</fullName>
    </recommendedName>
</protein>
<dbReference type="InterPro" id="IPR002446">
    <property type="entry name" value="Lipocalin_bac"/>
</dbReference>
<dbReference type="GO" id="GO:0006950">
    <property type="term" value="P:response to stress"/>
    <property type="evidence" value="ECO:0007669"/>
    <property type="project" value="UniProtKB-ARBA"/>
</dbReference>
<dbReference type="PIRSF" id="PIRSF036893">
    <property type="entry name" value="Lipocalin_ApoD"/>
    <property type="match status" value="1"/>
</dbReference>
<dbReference type="Pfam" id="PF08212">
    <property type="entry name" value="Lipocalin_2"/>
    <property type="match status" value="1"/>
</dbReference>
<accession>A0A5C1A3P2</accession>
<dbReference type="GO" id="GO:0008289">
    <property type="term" value="F:lipid binding"/>
    <property type="evidence" value="ECO:0007669"/>
    <property type="project" value="UniProtKB-UniRule"/>
</dbReference>
<evidence type="ECO:0000259" key="3">
    <source>
        <dbReference type="Pfam" id="PF08212"/>
    </source>
</evidence>
<feature type="domain" description="Lipocalin/cytosolic fatty-acid binding" evidence="3">
    <location>
        <begin position="24"/>
        <end position="163"/>
    </location>
</feature>
<evidence type="ECO:0000256" key="1">
    <source>
        <dbReference type="ARBA" id="ARBA00006889"/>
    </source>
</evidence>
<comment type="similarity">
    <text evidence="1 2">Belongs to the calycin superfamily. Lipocalin family.</text>
</comment>
<dbReference type="InterPro" id="IPR012674">
    <property type="entry name" value="Calycin"/>
</dbReference>
<dbReference type="Gene3D" id="2.40.128.20">
    <property type="match status" value="1"/>
</dbReference>
<gene>
    <name evidence="4" type="ORF">FY550_03755</name>
</gene>
<dbReference type="OrthoDB" id="9793905at2"/>
<dbReference type="SUPFAM" id="SSF50814">
    <property type="entry name" value="Lipocalins"/>
    <property type="match status" value="1"/>
</dbReference>
<dbReference type="CDD" id="cd19438">
    <property type="entry name" value="lipocalin_Blc-like"/>
    <property type="match status" value="1"/>
</dbReference>
<dbReference type="GO" id="GO:0009279">
    <property type="term" value="C:cell outer membrane"/>
    <property type="evidence" value="ECO:0007669"/>
    <property type="project" value="UniProtKB-SubCell"/>
</dbReference>
<comment type="function">
    <text evidence="2">Involved in the storage or transport of lipids necessary for membrane maintenance under stressful conditions. Displays a binding preference for lysophospholipids.</text>
</comment>
<dbReference type="InterPro" id="IPR000566">
    <property type="entry name" value="Lipocln_cytosolic_FA-bd_dom"/>
</dbReference>
<sequence>MQGLVTALGGETRIPEGARAITDFDMQRYLGTWYEIARLDHSFERNLSHVTATYELREDGDIDVINRGFDMEKQAWDEARGRARFETDDPQLGRLRVTFFGPFYAGYNVLWVDERYQHAVVAGPTHDYLWLLARTPRPEERDYRLMLEQAHLNGFETDSLLRVTHQSDTMGK</sequence>
<keyword evidence="5" id="KW-1185">Reference proteome</keyword>
<keyword evidence="2" id="KW-0998">Cell outer membrane</keyword>
<dbReference type="InterPro" id="IPR022271">
    <property type="entry name" value="Lipocalin_ApoD"/>
</dbReference>
<proteinExistence type="inferred from homology"/>
<dbReference type="InterPro" id="IPR022272">
    <property type="entry name" value="Lipocalin_CS"/>
</dbReference>
<name>A0A5C1A3P2_9GAMM</name>
<evidence type="ECO:0000313" key="4">
    <source>
        <dbReference type="EMBL" id="QEL12704.1"/>
    </source>
</evidence>
<dbReference type="PROSITE" id="PS00213">
    <property type="entry name" value="LIPOCALIN"/>
    <property type="match status" value="1"/>
</dbReference>
<keyword evidence="2" id="KW-0449">Lipoprotein</keyword>
<keyword evidence="2" id="KW-0472">Membrane</keyword>
<dbReference type="KEGG" id="kuy:FY550_03755"/>
<dbReference type="InterPro" id="IPR047202">
    <property type="entry name" value="Lipocalin_Blc-like_dom"/>
</dbReference>
<comment type="subunit">
    <text evidence="2">Homodimer.</text>
</comment>
<evidence type="ECO:0000313" key="5">
    <source>
        <dbReference type="Proteomes" id="UP000322553"/>
    </source>
</evidence>
<organism evidence="4 5">
    <name type="scientific">Kushneria phosphatilytica</name>
    <dbReference type="NCBI Taxonomy" id="657387"/>
    <lineage>
        <taxon>Bacteria</taxon>
        <taxon>Pseudomonadati</taxon>
        <taxon>Pseudomonadota</taxon>
        <taxon>Gammaproteobacteria</taxon>
        <taxon>Oceanospirillales</taxon>
        <taxon>Halomonadaceae</taxon>
        <taxon>Kushneria</taxon>
    </lineage>
</organism>